<feature type="region of interest" description="Disordered" evidence="1">
    <location>
        <begin position="69"/>
        <end position="99"/>
    </location>
</feature>
<proteinExistence type="predicted"/>
<keyword evidence="3" id="KW-1185">Reference proteome</keyword>
<name>A0A4Y2M7S0_ARAVE</name>
<feature type="compositionally biased region" description="Low complexity" evidence="1">
    <location>
        <begin position="90"/>
        <end position="99"/>
    </location>
</feature>
<protein>
    <submittedName>
        <fullName evidence="2">Uncharacterized protein</fullName>
    </submittedName>
</protein>
<evidence type="ECO:0000313" key="2">
    <source>
        <dbReference type="EMBL" id="GBN23145.1"/>
    </source>
</evidence>
<reference evidence="2 3" key="1">
    <citation type="journal article" date="2019" name="Sci. Rep.">
        <title>Orb-weaving spider Araneus ventricosus genome elucidates the spidroin gene catalogue.</title>
        <authorList>
            <person name="Kono N."/>
            <person name="Nakamura H."/>
            <person name="Ohtoshi R."/>
            <person name="Moran D.A.P."/>
            <person name="Shinohara A."/>
            <person name="Yoshida Y."/>
            <person name="Fujiwara M."/>
            <person name="Mori M."/>
            <person name="Tomita M."/>
            <person name="Arakawa K."/>
        </authorList>
    </citation>
    <scope>NUCLEOTIDE SEQUENCE [LARGE SCALE GENOMIC DNA]</scope>
</reference>
<organism evidence="2 3">
    <name type="scientific">Araneus ventricosus</name>
    <name type="common">Orbweaver spider</name>
    <name type="synonym">Epeira ventricosa</name>
    <dbReference type="NCBI Taxonomy" id="182803"/>
    <lineage>
        <taxon>Eukaryota</taxon>
        <taxon>Metazoa</taxon>
        <taxon>Ecdysozoa</taxon>
        <taxon>Arthropoda</taxon>
        <taxon>Chelicerata</taxon>
        <taxon>Arachnida</taxon>
        <taxon>Araneae</taxon>
        <taxon>Araneomorphae</taxon>
        <taxon>Entelegynae</taxon>
        <taxon>Araneoidea</taxon>
        <taxon>Araneidae</taxon>
        <taxon>Araneus</taxon>
    </lineage>
</organism>
<dbReference type="EMBL" id="BGPR01006959">
    <property type="protein sequence ID" value="GBN23145.1"/>
    <property type="molecule type" value="Genomic_DNA"/>
</dbReference>
<sequence>MVYRIDKSQVYRVARYVVACDYRQTDYLNPIIQMKKHFFDSKADSCSYRRFIAPSPTTALQTIFRSHPANTDYSSKPGLTTDLSPPKYPLPLSLQYPTE</sequence>
<feature type="compositionally biased region" description="Polar residues" evidence="1">
    <location>
        <begin position="69"/>
        <end position="82"/>
    </location>
</feature>
<gene>
    <name evidence="2" type="ORF">AVEN_71591_1</name>
</gene>
<evidence type="ECO:0000313" key="3">
    <source>
        <dbReference type="Proteomes" id="UP000499080"/>
    </source>
</evidence>
<dbReference type="Proteomes" id="UP000499080">
    <property type="component" value="Unassembled WGS sequence"/>
</dbReference>
<dbReference type="AlphaFoldDB" id="A0A4Y2M7S0"/>
<accession>A0A4Y2M7S0</accession>
<comment type="caution">
    <text evidence="2">The sequence shown here is derived from an EMBL/GenBank/DDBJ whole genome shotgun (WGS) entry which is preliminary data.</text>
</comment>
<evidence type="ECO:0000256" key="1">
    <source>
        <dbReference type="SAM" id="MobiDB-lite"/>
    </source>
</evidence>